<evidence type="ECO:0000256" key="1">
    <source>
        <dbReference type="SAM" id="SignalP"/>
    </source>
</evidence>
<organism evidence="2 3">
    <name type="scientific">Vibrio sagamiensis NBRC 104589</name>
    <dbReference type="NCBI Taxonomy" id="1219064"/>
    <lineage>
        <taxon>Bacteria</taxon>
        <taxon>Pseudomonadati</taxon>
        <taxon>Pseudomonadota</taxon>
        <taxon>Gammaproteobacteria</taxon>
        <taxon>Vibrionales</taxon>
        <taxon>Vibrionaceae</taxon>
        <taxon>Vibrio</taxon>
    </lineage>
</organism>
<evidence type="ECO:0000313" key="3">
    <source>
        <dbReference type="Proteomes" id="UP000321922"/>
    </source>
</evidence>
<protein>
    <recommendedName>
        <fullName evidence="4">Lipoprotein</fullName>
    </recommendedName>
</protein>
<name>A0A511QED3_9VIBR</name>
<keyword evidence="3" id="KW-1185">Reference proteome</keyword>
<sequence length="136" mass="15568">MNKFKKLALPLLIILILTACQSTPDSNIQPTASVEDIQKIKEEIHGQVYFKLNEYNYKLEVTDQGFINFYSYLPRSGGYVWVPVVIQDTSYKVACNYLGEYIEQGMVVKAQFVGRGGSVKLYNKQRCEGTDQLIWN</sequence>
<dbReference type="Proteomes" id="UP000321922">
    <property type="component" value="Unassembled WGS sequence"/>
</dbReference>
<reference evidence="2 3" key="1">
    <citation type="submission" date="2019-07" db="EMBL/GenBank/DDBJ databases">
        <title>Whole genome shotgun sequence of Vibrio sagamiensis NBRC 104589.</title>
        <authorList>
            <person name="Hosoyama A."/>
            <person name="Uohara A."/>
            <person name="Ohji S."/>
            <person name="Ichikawa N."/>
        </authorList>
    </citation>
    <scope>NUCLEOTIDE SEQUENCE [LARGE SCALE GENOMIC DNA]</scope>
    <source>
        <strain evidence="2 3">NBRC 104589</strain>
    </source>
</reference>
<dbReference type="AlphaFoldDB" id="A0A511QED3"/>
<feature type="chain" id="PRO_5022207020" description="Lipoprotein" evidence="1">
    <location>
        <begin position="22"/>
        <end position="136"/>
    </location>
</feature>
<proteinExistence type="predicted"/>
<accession>A0A511QED3</accession>
<dbReference type="PROSITE" id="PS51257">
    <property type="entry name" value="PROKAR_LIPOPROTEIN"/>
    <property type="match status" value="1"/>
</dbReference>
<keyword evidence="1" id="KW-0732">Signal</keyword>
<dbReference type="RefSeq" id="WP_039983958.1">
    <property type="nucleotide sequence ID" value="NZ_BAOJ01000422.1"/>
</dbReference>
<dbReference type="OrthoDB" id="5889934at2"/>
<evidence type="ECO:0000313" key="2">
    <source>
        <dbReference type="EMBL" id="GEM75547.1"/>
    </source>
</evidence>
<comment type="caution">
    <text evidence="2">The sequence shown here is derived from an EMBL/GenBank/DDBJ whole genome shotgun (WGS) entry which is preliminary data.</text>
</comment>
<dbReference type="EMBL" id="BJXJ01000013">
    <property type="protein sequence ID" value="GEM75547.1"/>
    <property type="molecule type" value="Genomic_DNA"/>
</dbReference>
<feature type="signal peptide" evidence="1">
    <location>
        <begin position="1"/>
        <end position="21"/>
    </location>
</feature>
<evidence type="ECO:0008006" key="4">
    <source>
        <dbReference type="Google" id="ProtNLM"/>
    </source>
</evidence>
<gene>
    <name evidence="2" type="ORF">VSA01S_16590</name>
</gene>